<dbReference type="PANTHER" id="PTHR33657">
    <property type="entry name" value="DOMAIN PROTEIN, PUTATIVE (AFU_ORTHOLOGUE AFUA_5G00600)-RELATED"/>
    <property type="match status" value="1"/>
</dbReference>
<keyword evidence="3" id="KW-0964">Secreted</keyword>
<evidence type="ECO:0000256" key="5">
    <source>
        <dbReference type="SAM" id="SignalP"/>
    </source>
</evidence>
<evidence type="ECO:0000313" key="7">
    <source>
        <dbReference type="Proteomes" id="UP001162031"/>
    </source>
</evidence>
<evidence type="ECO:0000313" key="6">
    <source>
        <dbReference type="EMBL" id="CAI5712263.1"/>
    </source>
</evidence>
<comment type="caution">
    <text evidence="6">The sequence shown here is derived from an EMBL/GenBank/DDBJ whole genome shotgun (WGS) entry which is preliminary data.</text>
</comment>
<dbReference type="InterPro" id="IPR008701">
    <property type="entry name" value="NPP1"/>
</dbReference>
<evidence type="ECO:0008006" key="8">
    <source>
        <dbReference type="Google" id="ProtNLM"/>
    </source>
</evidence>
<evidence type="ECO:0000256" key="1">
    <source>
        <dbReference type="ARBA" id="ARBA00004613"/>
    </source>
</evidence>
<evidence type="ECO:0000256" key="2">
    <source>
        <dbReference type="ARBA" id="ARBA00009520"/>
    </source>
</evidence>
<dbReference type="Proteomes" id="UP001162031">
    <property type="component" value="Unassembled WGS sequence"/>
</dbReference>
<comment type="subcellular location">
    <subcellularLocation>
        <location evidence="1">Secreted</location>
    </subcellularLocation>
</comment>
<feature type="chain" id="PRO_5043953704" description="Nep1-like protein" evidence="5">
    <location>
        <begin position="21"/>
        <end position="249"/>
    </location>
</feature>
<dbReference type="Pfam" id="PF05630">
    <property type="entry name" value="NPP1"/>
    <property type="match status" value="1"/>
</dbReference>
<evidence type="ECO:0000256" key="4">
    <source>
        <dbReference type="ARBA" id="ARBA00023026"/>
    </source>
</evidence>
<dbReference type="PANTHER" id="PTHR33657:SF8">
    <property type="entry name" value="DOMAIN PROTEIN, PUTATIVE (AFU_ORTHOLOGUE AFUA_5G00600)-RELATED"/>
    <property type="match status" value="1"/>
</dbReference>
<keyword evidence="7" id="KW-1185">Reference proteome</keyword>
<protein>
    <recommendedName>
        <fullName evidence="8">Nep1-like protein</fullName>
    </recommendedName>
</protein>
<organism evidence="6 7">
    <name type="scientific">Hyaloperonospora brassicae</name>
    <name type="common">Brassica downy mildew</name>
    <name type="synonym">Peronospora brassicae</name>
    <dbReference type="NCBI Taxonomy" id="162125"/>
    <lineage>
        <taxon>Eukaryota</taxon>
        <taxon>Sar</taxon>
        <taxon>Stramenopiles</taxon>
        <taxon>Oomycota</taxon>
        <taxon>Peronosporomycetes</taxon>
        <taxon>Peronosporales</taxon>
        <taxon>Peronosporaceae</taxon>
        <taxon>Hyaloperonospora</taxon>
    </lineage>
</organism>
<gene>
    <name evidence="6" type="ORF">HBR001_LOCUS812</name>
</gene>
<dbReference type="PIRSF" id="PIRSF029958">
    <property type="entry name" value="Necrosis-inducing_protein"/>
    <property type="match status" value="1"/>
</dbReference>
<accession>A0AAV0T0I9</accession>
<reference evidence="6" key="1">
    <citation type="submission" date="2022-12" db="EMBL/GenBank/DDBJ databases">
        <authorList>
            <person name="Webb A."/>
        </authorList>
    </citation>
    <scope>NUCLEOTIDE SEQUENCE</scope>
    <source>
        <strain evidence="6">Hp1</strain>
    </source>
</reference>
<proteinExistence type="inferred from homology"/>
<name>A0AAV0T0I9_HYABA</name>
<comment type="similarity">
    <text evidence="2">Belongs to the Necrosis inducing protein (NPP1) family.</text>
</comment>
<keyword evidence="5" id="KW-0732">Signal</keyword>
<evidence type="ECO:0000256" key="3">
    <source>
        <dbReference type="ARBA" id="ARBA00022525"/>
    </source>
</evidence>
<sequence>MRSAAFLYAALLAVLPQVQPRYCGEQKMPHDQVAPFPEKEPKSFTECAAHKYNPTLHISHGCSPYPAVNIDGMVSGGLKATGKANGNCAGAALGDQVYARSMWKYHHWAIMYAYFFPKDSVVSGKGHRYDWEWVVIWLNNPDVNVSRIEAVSVLGREVERYNFVDIDPKYFADGVPQLEYEAHGDRHFVTLSTDIGRSPDLVVWHEMSDHARCALNKHGWNENELMPMSDDKFEKNLERAWNAKLRSAK</sequence>
<dbReference type="EMBL" id="CANTFL010000086">
    <property type="protein sequence ID" value="CAI5712263.1"/>
    <property type="molecule type" value="Genomic_DNA"/>
</dbReference>
<keyword evidence="4" id="KW-0843">Virulence</keyword>
<dbReference type="AlphaFoldDB" id="A0AAV0T0I9"/>
<feature type="signal peptide" evidence="5">
    <location>
        <begin position="1"/>
        <end position="20"/>
    </location>
</feature>
<dbReference type="GO" id="GO:0005576">
    <property type="term" value="C:extracellular region"/>
    <property type="evidence" value="ECO:0007669"/>
    <property type="project" value="UniProtKB-SubCell"/>
</dbReference>